<evidence type="ECO:0000313" key="2">
    <source>
        <dbReference type="EMBL" id="MCC5604567.1"/>
    </source>
</evidence>
<dbReference type="Pfam" id="PF08447">
    <property type="entry name" value="PAS_3"/>
    <property type="match status" value="1"/>
</dbReference>
<proteinExistence type="predicted"/>
<dbReference type="InterPro" id="IPR013655">
    <property type="entry name" value="PAS_fold_3"/>
</dbReference>
<dbReference type="Proteomes" id="UP001199525">
    <property type="component" value="Unassembled WGS sequence"/>
</dbReference>
<name>A0ABS8IM78_9NOSO</name>
<evidence type="ECO:0000259" key="1">
    <source>
        <dbReference type="Pfam" id="PF08447"/>
    </source>
</evidence>
<dbReference type="InterPro" id="IPR035965">
    <property type="entry name" value="PAS-like_dom_sf"/>
</dbReference>
<gene>
    <name evidence="2" type="ORF">LC586_36830</name>
</gene>
<protein>
    <submittedName>
        <fullName evidence="2">PAS domain-containing protein</fullName>
    </submittedName>
</protein>
<organism evidence="2 3">
    <name type="scientific">Nostoc favosum CHAB5714</name>
    <dbReference type="NCBI Taxonomy" id="2780399"/>
    <lineage>
        <taxon>Bacteria</taxon>
        <taxon>Bacillati</taxon>
        <taxon>Cyanobacteriota</taxon>
        <taxon>Cyanophyceae</taxon>
        <taxon>Nostocales</taxon>
        <taxon>Nostocaceae</taxon>
        <taxon>Nostoc</taxon>
        <taxon>Nostoc favosum</taxon>
    </lineage>
</organism>
<comment type="caution">
    <text evidence="2">The sequence shown here is derived from an EMBL/GenBank/DDBJ whole genome shotgun (WGS) entry which is preliminary data.</text>
</comment>
<dbReference type="Gene3D" id="3.30.450.20">
    <property type="entry name" value="PAS domain"/>
    <property type="match status" value="1"/>
</dbReference>
<dbReference type="EMBL" id="JAIVFQ010000137">
    <property type="protein sequence ID" value="MCC5604567.1"/>
    <property type="molecule type" value="Genomic_DNA"/>
</dbReference>
<keyword evidence="3" id="KW-1185">Reference proteome</keyword>
<dbReference type="RefSeq" id="WP_309143432.1">
    <property type="nucleotide sequence ID" value="NZ_JAIVFQ010000137.1"/>
</dbReference>
<dbReference type="SUPFAM" id="SSF55785">
    <property type="entry name" value="PYP-like sensor domain (PAS domain)"/>
    <property type="match status" value="1"/>
</dbReference>
<reference evidence="2 3" key="1">
    <citation type="journal article" date="2021" name="Microorganisms">
        <title>Genome Evolution of Filamentous Cyanobacterium Nostoc Species: From Facultative Symbiosis to Free Living.</title>
        <authorList>
            <person name="Huo D."/>
            <person name="Li H."/>
            <person name="Cai F."/>
            <person name="Guo X."/>
            <person name="Qiao Z."/>
            <person name="Wang W."/>
            <person name="Yu G."/>
            <person name="Li R."/>
        </authorList>
    </citation>
    <scope>NUCLEOTIDE SEQUENCE [LARGE SCALE GENOMIC DNA]</scope>
    <source>
        <strain evidence="2 3">CHAB 5714</strain>
    </source>
</reference>
<evidence type="ECO:0000313" key="3">
    <source>
        <dbReference type="Proteomes" id="UP001199525"/>
    </source>
</evidence>
<sequence>MSTSLDEWATRVHPDDIGFVRQAIADHFAKITPFFTSEHRVRCKYDTYKWVLDRNQAVWDEDDNVVRI</sequence>
<accession>A0ABS8IM78</accession>
<feature type="domain" description="PAS fold-3" evidence="1">
    <location>
        <begin position="4"/>
        <end position="68"/>
    </location>
</feature>